<comment type="caution">
    <text evidence="3">The sequence shown here is derived from an EMBL/GenBank/DDBJ whole genome shotgun (WGS) entry which is preliminary data.</text>
</comment>
<dbReference type="Pfam" id="PF00472">
    <property type="entry name" value="RF-1"/>
    <property type="match status" value="1"/>
</dbReference>
<feature type="compositionally biased region" description="Basic and acidic residues" evidence="1">
    <location>
        <begin position="109"/>
        <end position="125"/>
    </location>
</feature>
<name>A0ABV3ZF07_9BACT</name>
<organism evidence="3 4">
    <name type="scientific">Danxiaibacter flavus</name>
    <dbReference type="NCBI Taxonomy" id="3049108"/>
    <lineage>
        <taxon>Bacteria</taxon>
        <taxon>Pseudomonadati</taxon>
        <taxon>Bacteroidota</taxon>
        <taxon>Chitinophagia</taxon>
        <taxon>Chitinophagales</taxon>
        <taxon>Chitinophagaceae</taxon>
        <taxon>Danxiaibacter</taxon>
    </lineage>
</organism>
<keyword evidence="3" id="KW-0378">Hydrolase</keyword>
<dbReference type="NCBIfam" id="NF006718">
    <property type="entry name" value="PRK09256.1"/>
    <property type="match status" value="1"/>
</dbReference>
<protein>
    <submittedName>
        <fullName evidence="3">Alternative ribosome rescue aminoacyl-tRNA hydrolase ArfB</fullName>
        <ecNumber evidence="3">3.1.1.29</ecNumber>
    </submittedName>
</protein>
<keyword evidence="4" id="KW-1185">Reference proteome</keyword>
<dbReference type="PANTHER" id="PTHR47814">
    <property type="entry name" value="PEPTIDYL-TRNA HYDROLASE ARFB"/>
    <property type="match status" value="1"/>
</dbReference>
<dbReference type="InterPro" id="IPR000352">
    <property type="entry name" value="Pep_chain_release_fac_I"/>
</dbReference>
<dbReference type="Proteomes" id="UP001560573">
    <property type="component" value="Unassembled WGS sequence"/>
</dbReference>
<dbReference type="EC" id="3.1.1.29" evidence="3"/>
<dbReference type="Gene3D" id="3.30.160.20">
    <property type="match status" value="1"/>
</dbReference>
<gene>
    <name evidence="3" type="primary">arfB</name>
    <name evidence="3" type="ORF">QTN47_12970</name>
</gene>
<dbReference type="PANTHER" id="PTHR47814:SF1">
    <property type="entry name" value="PEPTIDYL-TRNA HYDROLASE ARFB"/>
    <property type="match status" value="1"/>
</dbReference>
<accession>A0ABV3ZF07</accession>
<sequence length="138" mass="15759">MKINITREIVFSTARSGGKGGQNVNKVETMVEGRWNVAESTIATEDQKKMISEKLSGKITDDGFLLVKSQSERTQLGNKDQVIKKMHQLIEQALHKKKARLATKPTKASQEKRIRSKKQQSEIKLGRRRPNRNQDSWD</sequence>
<dbReference type="GO" id="GO:0004045">
    <property type="term" value="F:peptidyl-tRNA hydrolase activity"/>
    <property type="evidence" value="ECO:0007669"/>
    <property type="project" value="UniProtKB-EC"/>
</dbReference>
<proteinExistence type="predicted"/>
<dbReference type="SUPFAM" id="SSF110916">
    <property type="entry name" value="Peptidyl-tRNA hydrolase domain-like"/>
    <property type="match status" value="1"/>
</dbReference>
<evidence type="ECO:0000259" key="2">
    <source>
        <dbReference type="Pfam" id="PF00472"/>
    </source>
</evidence>
<dbReference type="EMBL" id="JAULBC010000004">
    <property type="protein sequence ID" value="MEX6688418.1"/>
    <property type="molecule type" value="Genomic_DNA"/>
</dbReference>
<evidence type="ECO:0000256" key="1">
    <source>
        <dbReference type="SAM" id="MobiDB-lite"/>
    </source>
</evidence>
<feature type="domain" description="Prokaryotic-type class I peptide chain release factors" evidence="2">
    <location>
        <begin position="7"/>
        <end position="124"/>
    </location>
</feature>
<feature type="region of interest" description="Disordered" evidence="1">
    <location>
        <begin position="95"/>
        <end position="138"/>
    </location>
</feature>
<evidence type="ECO:0000313" key="4">
    <source>
        <dbReference type="Proteomes" id="UP001560573"/>
    </source>
</evidence>
<reference evidence="3 4" key="1">
    <citation type="submission" date="2023-07" db="EMBL/GenBank/DDBJ databases">
        <authorList>
            <person name="Lian W.-H."/>
        </authorList>
    </citation>
    <scope>NUCLEOTIDE SEQUENCE [LARGE SCALE GENOMIC DNA]</scope>
    <source>
        <strain evidence="3 4">SYSU DXS3180</strain>
    </source>
</reference>
<evidence type="ECO:0000313" key="3">
    <source>
        <dbReference type="EMBL" id="MEX6688418.1"/>
    </source>
</evidence>